<feature type="transmembrane region" description="Helical" evidence="2">
    <location>
        <begin position="47"/>
        <end position="69"/>
    </location>
</feature>
<dbReference type="AlphaFoldDB" id="A0A5D4LY36"/>
<evidence type="ECO:0000313" key="3">
    <source>
        <dbReference type="EMBL" id="TYR94291.1"/>
    </source>
</evidence>
<feature type="region of interest" description="Disordered" evidence="1">
    <location>
        <begin position="97"/>
        <end position="127"/>
    </location>
</feature>
<gene>
    <name evidence="3" type="ORF">FZC84_22590</name>
</gene>
<name>A0A5D4LY36_9BACI</name>
<reference evidence="3 4" key="1">
    <citation type="submission" date="2019-08" db="EMBL/GenBank/DDBJ databases">
        <title>Bacillus genomes from the desert of Cuatro Cienegas, Coahuila.</title>
        <authorList>
            <person name="Olmedo-Alvarez G."/>
        </authorList>
    </citation>
    <scope>NUCLEOTIDE SEQUENCE [LARGE SCALE GENOMIC DNA]</scope>
    <source>
        <strain evidence="3 4">CH128b_4D</strain>
    </source>
</reference>
<comment type="caution">
    <text evidence="3">The sequence shown here is derived from an EMBL/GenBank/DDBJ whole genome shotgun (WGS) entry which is preliminary data.</text>
</comment>
<feature type="compositionally biased region" description="Basic and acidic residues" evidence="1">
    <location>
        <begin position="109"/>
        <end position="127"/>
    </location>
</feature>
<organism evidence="3 4">
    <name type="scientific">Rossellomorea vietnamensis</name>
    <dbReference type="NCBI Taxonomy" id="218284"/>
    <lineage>
        <taxon>Bacteria</taxon>
        <taxon>Bacillati</taxon>
        <taxon>Bacillota</taxon>
        <taxon>Bacilli</taxon>
        <taxon>Bacillales</taxon>
        <taxon>Bacillaceae</taxon>
        <taxon>Rossellomorea</taxon>
    </lineage>
</organism>
<protein>
    <submittedName>
        <fullName evidence="3">Uncharacterized protein</fullName>
    </submittedName>
</protein>
<dbReference type="RefSeq" id="WP_148955392.1">
    <property type="nucleotide sequence ID" value="NZ_VTEG01000040.1"/>
</dbReference>
<evidence type="ECO:0000313" key="4">
    <source>
        <dbReference type="Proteomes" id="UP000325182"/>
    </source>
</evidence>
<dbReference type="EMBL" id="VTEG01000040">
    <property type="protein sequence ID" value="TYR94291.1"/>
    <property type="molecule type" value="Genomic_DNA"/>
</dbReference>
<evidence type="ECO:0000256" key="1">
    <source>
        <dbReference type="SAM" id="MobiDB-lite"/>
    </source>
</evidence>
<evidence type="ECO:0000256" key="2">
    <source>
        <dbReference type="SAM" id="Phobius"/>
    </source>
</evidence>
<keyword evidence="2" id="KW-0812">Transmembrane</keyword>
<proteinExistence type="predicted"/>
<keyword evidence="2" id="KW-1133">Transmembrane helix</keyword>
<dbReference type="Proteomes" id="UP000325182">
    <property type="component" value="Unassembled WGS sequence"/>
</dbReference>
<accession>A0A5D4LY36</accession>
<keyword evidence="2" id="KW-0472">Membrane</keyword>
<sequence length="459" mass="53511">MKNREEQQEIRNSLDRDVFSKYQFKSQHGAIMKKATEVSKTPRKEKYYYFGLSGVAVILFSIVALSYILTSNPDHAPSSTADQEEAESEQPDVNHHEYIADPDFPLPPHEPDNSFSENEKAEPDNIEKTEEEWKAYFQTLYNEQRENIKKLHLIYESSSPLSNTAEIEILSKFEEESFIVRENQISFENGKVTLDHSYISTNKEYIFLDHQRNTYNHESTSVTAEDWIRDRSLYTGSPIYHLHEMAFNGYSWTVIEQNLKENWILFELNKIDPQVFLFQRGRIKVQYDSGVILEEKEFDGENFVSTFKLKKLRKNDDLTELPIDKSIPENYIDMQEYRSQQKQVIISQSVFDLAEDRVMLNNNKIREVMFTGEDGHLHFVLKMDAGTSSTEGKEAGQELVEEFTEAANASESFQKKKTTIWAEGQYDFTIRVEVPATAFLYGTPEDSEIFWESKAYGEY</sequence>